<evidence type="ECO:0000256" key="9">
    <source>
        <dbReference type="SAM" id="SignalP"/>
    </source>
</evidence>
<keyword evidence="4" id="KW-0677">Repeat</keyword>
<keyword evidence="12" id="KW-1185">Reference proteome</keyword>
<dbReference type="InterPro" id="IPR015919">
    <property type="entry name" value="Cadherin-like_sf"/>
</dbReference>
<dbReference type="PANTHER" id="PTHR24025:SF23">
    <property type="entry name" value="NEURAL-CADHERIN"/>
    <property type="match status" value="1"/>
</dbReference>
<evidence type="ECO:0000256" key="2">
    <source>
        <dbReference type="ARBA" id="ARBA00022692"/>
    </source>
</evidence>
<gene>
    <name evidence="11" type="ORF">KBB96_10745</name>
</gene>
<dbReference type="Gene3D" id="2.60.40.3440">
    <property type="match status" value="1"/>
</dbReference>
<keyword evidence="2" id="KW-0812">Transmembrane</keyword>
<dbReference type="SUPFAM" id="SSF51126">
    <property type="entry name" value="Pectin lyase-like"/>
    <property type="match status" value="1"/>
</dbReference>
<dbReference type="Gene3D" id="2.160.20.20">
    <property type="match status" value="1"/>
</dbReference>
<dbReference type="GO" id="GO:0005975">
    <property type="term" value="P:carbohydrate metabolic process"/>
    <property type="evidence" value="ECO:0007669"/>
    <property type="project" value="InterPro"/>
</dbReference>
<dbReference type="Gene3D" id="2.70.98.10">
    <property type="match status" value="1"/>
</dbReference>
<evidence type="ECO:0000259" key="10">
    <source>
        <dbReference type="SMART" id="SM00736"/>
    </source>
</evidence>
<feature type="chain" id="PRO_5037616804" evidence="9">
    <location>
        <begin position="26"/>
        <end position="2624"/>
    </location>
</feature>
<dbReference type="InterPro" id="IPR014718">
    <property type="entry name" value="GH-type_carb-bd"/>
</dbReference>
<dbReference type="GO" id="GO:0003824">
    <property type="term" value="F:catalytic activity"/>
    <property type="evidence" value="ECO:0007669"/>
    <property type="project" value="InterPro"/>
</dbReference>
<dbReference type="PANTHER" id="PTHR24025">
    <property type="entry name" value="DESMOGLEIN FAMILY MEMBER"/>
    <property type="match status" value="1"/>
</dbReference>
<feature type="domain" description="Dystroglycan-type cadherin-like" evidence="10">
    <location>
        <begin position="1918"/>
        <end position="2011"/>
    </location>
</feature>
<keyword evidence="3 9" id="KW-0732">Signal</keyword>
<dbReference type="InterPro" id="IPR011050">
    <property type="entry name" value="Pectin_lyase_fold/virulence"/>
</dbReference>
<dbReference type="GO" id="GO:0098609">
    <property type="term" value="P:cell-cell adhesion"/>
    <property type="evidence" value="ECO:0007669"/>
    <property type="project" value="TreeGrafter"/>
</dbReference>
<feature type="domain" description="Dystroglycan-type cadherin-like" evidence="10">
    <location>
        <begin position="1136"/>
        <end position="1222"/>
    </location>
</feature>
<dbReference type="RefSeq" id="WP_211629410.1">
    <property type="nucleotide sequence ID" value="NZ_CP073100.1"/>
</dbReference>
<feature type="signal peptide" evidence="9">
    <location>
        <begin position="1"/>
        <end position="25"/>
    </location>
</feature>
<dbReference type="InterPro" id="IPR013783">
    <property type="entry name" value="Ig-like_fold"/>
</dbReference>
<dbReference type="InterPro" id="IPR012332">
    <property type="entry name" value="Autotransporter_pectin_lyase_C"/>
</dbReference>
<dbReference type="SMART" id="SM00736">
    <property type="entry name" value="CADG"/>
    <property type="match status" value="5"/>
</dbReference>
<dbReference type="InterPro" id="IPR008929">
    <property type="entry name" value="Chondroitin_lyas"/>
</dbReference>
<dbReference type="Gene3D" id="2.60.40.10">
    <property type="entry name" value="Immunoglobulins"/>
    <property type="match status" value="6"/>
</dbReference>
<protein>
    <submittedName>
        <fullName evidence="11">Tandem-95 repeat protein</fullName>
    </submittedName>
</protein>
<evidence type="ECO:0000256" key="1">
    <source>
        <dbReference type="ARBA" id="ARBA00004370"/>
    </source>
</evidence>
<feature type="domain" description="Dystroglycan-type cadherin-like" evidence="10">
    <location>
        <begin position="943"/>
        <end position="1033"/>
    </location>
</feature>
<dbReference type="KEGG" id="lamb:KBB96_10745"/>
<evidence type="ECO:0000256" key="7">
    <source>
        <dbReference type="ARBA" id="ARBA00022989"/>
    </source>
</evidence>
<keyword evidence="5" id="KW-0106">Calcium</keyword>
<dbReference type="SUPFAM" id="SSF74650">
    <property type="entry name" value="Galactose mutarotase-like"/>
    <property type="match status" value="1"/>
</dbReference>
<evidence type="ECO:0000256" key="5">
    <source>
        <dbReference type="ARBA" id="ARBA00022837"/>
    </source>
</evidence>
<proteinExistence type="predicted"/>
<dbReference type="InterPro" id="IPR013425">
    <property type="entry name" value="Autotrns_rpt"/>
</dbReference>
<accession>A0A975IXR1</accession>
<comment type="subcellular location">
    <subcellularLocation>
        <location evidence="1">Membrane</location>
    </subcellularLocation>
</comment>
<dbReference type="EMBL" id="CP073100">
    <property type="protein sequence ID" value="QUE49349.1"/>
    <property type="molecule type" value="Genomic_DNA"/>
</dbReference>
<keyword evidence="8" id="KW-0472">Membrane</keyword>
<dbReference type="NCBIfam" id="TIGR02601">
    <property type="entry name" value="autotrns_rpt"/>
    <property type="match status" value="4"/>
</dbReference>
<dbReference type="Pfam" id="PF17963">
    <property type="entry name" value="Big_9"/>
    <property type="match status" value="1"/>
</dbReference>
<dbReference type="NCBIfam" id="NF012211">
    <property type="entry name" value="tand_rpt_95"/>
    <property type="match status" value="2"/>
</dbReference>
<dbReference type="GO" id="GO:0005911">
    <property type="term" value="C:cell-cell junction"/>
    <property type="evidence" value="ECO:0007669"/>
    <property type="project" value="TreeGrafter"/>
</dbReference>
<keyword evidence="7" id="KW-1133">Transmembrane helix</keyword>
<evidence type="ECO:0000313" key="11">
    <source>
        <dbReference type="EMBL" id="QUE49349.1"/>
    </source>
</evidence>
<dbReference type="SUPFAM" id="SSF49313">
    <property type="entry name" value="Cadherin-like"/>
    <property type="match status" value="5"/>
</dbReference>
<dbReference type="Gene3D" id="2.60.220.10">
    <property type="entry name" value="Polysaccharide lyase family 8-like, C-terminal"/>
    <property type="match status" value="1"/>
</dbReference>
<dbReference type="Pfam" id="PF12951">
    <property type="entry name" value="PATR"/>
    <property type="match status" value="4"/>
</dbReference>
<name>A0A975IXR1_9BACT</name>
<feature type="domain" description="Dystroglycan-type cadherin-like" evidence="10">
    <location>
        <begin position="1035"/>
        <end position="1128"/>
    </location>
</feature>
<keyword evidence="6" id="KW-0130">Cell adhesion</keyword>
<dbReference type="Pfam" id="PF05345">
    <property type="entry name" value="He_PIG"/>
    <property type="match status" value="5"/>
</dbReference>
<dbReference type="InterPro" id="IPR011071">
    <property type="entry name" value="Lyase_8-like_C"/>
</dbReference>
<dbReference type="GO" id="GO:0030246">
    <property type="term" value="F:carbohydrate binding"/>
    <property type="evidence" value="ECO:0007669"/>
    <property type="project" value="InterPro"/>
</dbReference>
<dbReference type="GO" id="GO:0016020">
    <property type="term" value="C:membrane"/>
    <property type="evidence" value="ECO:0007669"/>
    <property type="project" value="UniProtKB-SubCell"/>
</dbReference>
<evidence type="ECO:0000256" key="6">
    <source>
        <dbReference type="ARBA" id="ARBA00022889"/>
    </source>
</evidence>
<dbReference type="InterPro" id="IPR006644">
    <property type="entry name" value="Cadg"/>
</dbReference>
<dbReference type="Gene3D" id="1.50.10.100">
    <property type="entry name" value="Chondroitin AC/alginate lyase"/>
    <property type="match status" value="1"/>
</dbReference>
<dbReference type="InterPro" id="IPR011013">
    <property type="entry name" value="Gal_mutarotase_sf_dom"/>
</dbReference>
<feature type="domain" description="Dystroglycan-type cadherin-like" evidence="10">
    <location>
        <begin position="1823"/>
        <end position="1916"/>
    </location>
</feature>
<reference evidence="11" key="1">
    <citation type="submission" date="2021-04" db="EMBL/GenBank/DDBJ databases">
        <title>Luteolibacter sp. 32A isolated from the skin of an Anderson's salamander (Ambystoma andersonii).</title>
        <authorList>
            <person name="Spergser J."/>
            <person name="Busse H.-J."/>
        </authorList>
    </citation>
    <scope>NUCLEOTIDE SEQUENCE</scope>
    <source>
        <strain evidence="11">32A</strain>
    </source>
</reference>
<dbReference type="GO" id="GO:0005509">
    <property type="term" value="F:calcium ion binding"/>
    <property type="evidence" value="ECO:0007669"/>
    <property type="project" value="InterPro"/>
</dbReference>
<dbReference type="Proteomes" id="UP000676169">
    <property type="component" value="Chromosome"/>
</dbReference>
<evidence type="ECO:0000256" key="8">
    <source>
        <dbReference type="ARBA" id="ARBA00023136"/>
    </source>
</evidence>
<dbReference type="Pfam" id="PF17957">
    <property type="entry name" value="Big_7"/>
    <property type="match status" value="1"/>
</dbReference>
<organism evidence="11 12">
    <name type="scientific">Luteolibacter ambystomatis</name>
    <dbReference type="NCBI Taxonomy" id="2824561"/>
    <lineage>
        <taxon>Bacteria</taxon>
        <taxon>Pseudomonadati</taxon>
        <taxon>Verrucomicrobiota</taxon>
        <taxon>Verrucomicrobiia</taxon>
        <taxon>Verrucomicrobiales</taxon>
        <taxon>Verrucomicrobiaceae</taxon>
        <taxon>Luteolibacter</taxon>
    </lineage>
</organism>
<evidence type="ECO:0000256" key="3">
    <source>
        <dbReference type="ARBA" id="ARBA00022729"/>
    </source>
</evidence>
<dbReference type="InterPro" id="IPR050971">
    <property type="entry name" value="Cadherin-domain_protein"/>
</dbReference>
<evidence type="ECO:0000256" key="4">
    <source>
        <dbReference type="ARBA" id="ARBA00022737"/>
    </source>
</evidence>
<evidence type="ECO:0000313" key="12">
    <source>
        <dbReference type="Proteomes" id="UP000676169"/>
    </source>
</evidence>
<sequence>MNTLHTTAAIPAAIVLQLLPFVAQATPTYNWDLQTHYPGAEPLPSSLTSQQLASINQLDDCYPQGMITPNGTGLTPAEMNEVTAMPAYFSLSRNPTTGVLSGRDIVMDGDQSAVAQPDVTKPASFYADFTLKVERLTDLYVKANTGQAPQLEQTYSDLIEHFLDLNYLPGGRAPGYLPVGNGYLWRDHGWKTLRMIDKLSADKRDLYALSLAHVCGFSTLLPDDSWSSTDVYVNYYPTANKALALMSDTPAKWQLIRRLRRGMDVSTIGRENDPVSPLVPLDGSIIHHNGYASNYASYSYAGQLVMHTNWTTAGFTSAYTAQAIVNMRRASLAWCFTTTGGLNPLHQIREGNFPSGTSLGDGGAGNGPDFALKAANLTSAYYGTPIADDLEMAYAAISKTGVGSTALPTQWRTITPPADPDPTSPLYTATLQGHYSRTTNGTSIQRGPGDWVVSLRGQPTHWTGAESRSDMGLPPHFIKKMLHGSLELITTGKNGRKPNEVDSGYRYEGWNPSYYPNVTCPDYAPGDLLDWKVWAYFSGESNLTGSANLRDCGVWMNEGTASKSAFFLGNRIVLVTNNVTGNGLHTGLIQTAHDTPASEPLLLDGASKSTDGTWTLAAGGNHKIVDPRGNAYYVHADAATPQIQARRGNQDWTYSLASQWTGTGTAPTFTYASDFLARMNEFTPTTANYSRVWFDHGASATNQALTYTVLVKPQPGGLDNYATAMASPATAPVTVTKSTRMHRYQDRATGTNAIAVFDPNEAVQMGGIATVNRAGAYIWRTDGDLLRLSINSSQTENTAAFQLALTGEWTLESQQGTYSVTVTPNAGGTTVSLSYRDTPQNLVLRRVMPQVVVTAPANNTTVNAPTSQTVAANVTSHGHTIAKVQFFDGTTSIGEDATAPYAVTWTTSTLGSHSLSAHAVISATSSVDSAAVVVSAVNTAPVFTSDPIQARAVVNTSVVGKLVATDSGYSEILAYAKVSGPAWLTVAADGTLGGTPSSGNLGTNTFTVRVTDSYGAQANATLSITVGQTNAAPTFTTSPIAKPSATEDAGYSGTLAGSATDADAGDWITYTKVSGPTWLQVAANGALSGTPSNSDVGANTFTVKATDGAGAYAQATLNLNVTNVNDAPVWANPALTKADATAVAAYSASVATDASDADVGDTLTFTKVAGPAWLNVAADGALSGTPTSSNDSGQSFTLRVTDSAGASADATLTIAVNVNTGDGTWVNAAGGTWNTVTNWNAATIADGANRIADFSTLNLTSNAVVTLDSTHAVGQLKFGDTTPSHNWSLNGSTLKFLTTTGNPTIQVNNGTATVGTVLAGFQGFTKTGAGALTLSGANTYTGVTTASDGSGLVTVNGNQNAATGGWLIGPGSSAATTVTYAAGSQLTVNAGKQIRIGNIGATGTSSQTLNTAGAVVNAGSLLVGRPGVLNVDTGGTWDQSGTMSIAAQGGYGATMNVKNRSVFSYYGSSTVKVNGAPGSGGPANLTIDGLFATTAGFEQTTTTTGYGRVTLQNGGTIKLAANIPALSTRVQFMLGTGGGVIDTNGFATSLDLPLTGVSGFTKSGAGMLSLTAANTYTGATNVSGGSLVVNGSLSIGAVTVQSGATLGGSGAIGGAVTVQSGGTLAPAGDLTVNNAVSLAGNTVMTLGRTGATLSNTRLKGVTTLTCGGTLTVTDVGTDVLVMGDTFQLFSAGAYTSSFSGFTLPPLPNGLSWHTGKLSTEGILTVGSPPLPVDDSVTTAEDVVSTFAVMANDGDPDGDTLSLSSVTQGAHGSVTISGSNVHYTPAANYNGSDNFTYTVTDSTDGTATATVAVTVTPVNDAPTFTANPITGAGATEDAAFSGSVAGYASDIDAGDTLTFSKASGPAWLNVAANGTLGGTPANDDVGMNHFVIRVTDAAGATADSSLAITVANTNDAPAFPSNPVIGANATEDVAYGSSLAGTASDVDAGDTLSYSKVGGPTWLAIAANGTLSGTPVAGDVGSNSFTVRATDSQGATADATLTITVGTLYYNGTWTNANGGSWPTVANWSGEVMANGPGRTADFSTLNLTANATVTFDGARKIGTLIFGDTTPSHDWTLNPGSGGTLTLSTLSGTPTIQVNNRSANIGIVLAGTQGLTKAGTGSLTLSGANTYSGTTTANAGTCSLNGDQSAANGGWTINAGATVNVLGGATLATAGGKSISLANNSTAAHALNVAGTVTNNGSLSVAALSTVTLNSGGAWTQSGSMAIQSLASYANAQLTVNSGASFTYTSGTDIKLAASSGTGAGNGTLTVNGGIFTTGRGFSNAASGTGTGSANLILTNGGTLKLSADIPTLIITSGRPFTFQCGTGGGGLNTNGFSGTLALPISGTGGFTKSGSGTLTLSGASTHTGATTLEGGTLAVTGSLGATAVDAKANATLALKGNLGGSLIVRSSGHLAFDVAASPGAQVTRTIAGILTLDSGNIIDLSAASTPAAGTYVLATASSISGTPGTVNLPAGVSGTVSIVGNNLQLTIGSGFMASNAPAGNDATAARSTLALALGTDPATANSSASGTGITTRQSGGNFIVTFSRDDASENSGRQLLVDAGDSPGVWTQVFVIGATTATSSPGVEVIENGGTPDTIIVTIPLNGCPSHFARLRMAGTSGE</sequence>